<gene>
    <name evidence="1" type="ORF">HCEG_04101</name>
</gene>
<dbReference type="OrthoDB" id="5979581at2759"/>
<evidence type="ECO:0000313" key="2">
    <source>
        <dbReference type="Proteomes" id="UP000008142"/>
    </source>
</evidence>
<name>F0UF29_AJEC8</name>
<evidence type="ECO:0000313" key="1">
    <source>
        <dbReference type="EMBL" id="EGC44886.1"/>
    </source>
</evidence>
<dbReference type="Proteomes" id="UP000008142">
    <property type="component" value="Unassembled WGS sequence"/>
</dbReference>
<proteinExistence type="predicted"/>
<dbReference type="VEuPathDB" id="FungiDB:I7I53_11998"/>
<dbReference type="EMBL" id="DS990638">
    <property type="protein sequence ID" value="EGC44886.1"/>
    <property type="molecule type" value="Genomic_DNA"/>
</dbReference>
<dbReference type="HOGENOM" id="CLU_1106849_0_0_1"/>
<protein>
    <submittedName>
        <fullName evidence="1">Uncharacterized protein</fullName>
    </submittedName>
</protein>
<accession>F0UF29</accession>
<dbReference type="AlphaFoldDB" id="F0UF29"/>
<reference evidence="2" key="1">
    <citation type="submission" date="2008-07" db="EMBL/GenBank/DDBJ databases">
        <title>Annotation of Ajellomyces capsulatus strain H88.</title>
        <authorList>
            <person name="Champion M."/>
            <person name="Cuomo C."/>
            <person name="Ma L.-J."/>
            <person name="Henn M.R."/>
            <person name="Sil A."/>
            <person name="Goldman B."/>
            <person name="Young S.K."/>
            <person name="Kodira C.D."/>
            <person name="Zeng Q."/>
            <person name="Koehrsen M."/>
            <person name="Alvarado L."/>
            <person name="Berlin A."/>
            <person name="Borenstein D."/>
            <person name="Chen Z."/>
            <person name="Engels R."/>
            <person name="Freedman E."/>
            <person name="Gellesch M."/>
            <person name="Goldberg J."/>
            <person name="Griggs A."/>
            <person name="Gujja S."/>
            <person name="Heiman D."/>
            <person name="Hepburn T."/>
            <person name="Howarth C."/>
            <person name="Jen D."/>
            <person name="Larson L."/>
            <person name="Lewis B."/>
            <person name="Mehta T."/>
            <person name="Park D."/>
            <person name="Pearson M."/>
            <person name="Roberts A."/>
            <person name="Saif S."/>
            <person name="Shea T."/>
            <person name="Shenoy N."/>
            <person name="Sisk P."/>
            <person name="Stolte C."/>
            <person name="Sykes S."/>
            <person name="Walk T."/>
            <person name="White J."/>
            <person name="Yandava C."/>
            <person name="Klein B."/>
            <person name="McEwen J.G."/>
            <person name="Puccia R."/>
            <person name="Goldman G.H."/>
            <person name="Felipe M.S."/>
            <person name="Nino-Vega G."/>
            <person name="San-Blas G."/>
            <person name="Taylor J."/>
            <person name="Mendoza L."/>
            <person name="Galagan J."/>
            <person name="Nusbaum C."/>
            <person name="Birren B."/>
        </authorList>
    </citation>
    <scope>NUCLEOTIDE SEQUENCE [LARGE SCALE GENOMIC DNA]</scope>
    <source>
        <strain evidence="2">H88</strain>
    </source>
</reference>
<sequence>MPDLEQASAVPIRVRTTRYIASLQKAWWWAGTGKVSLSTGSRRQASPILRVIAGFSLELPRIALFRPNQLYYICIQTDNIESFLVLNELNMLHRLNEFIREDQPWLNFTLLARDILNKESQNPSVLLVLHNGAASTIVYRSQPTMSGLSGHPILTDFGQMRHSNFWKAEAFFDLIDRPHGQYVLPLALAQYIGYLGLPPLEVIRQSPLFSTYFDSEALPDLSSSSLTLGYHLSATAVSRSGQRSKVYNIKN</sequence>
<organism evidence="2">
    <name type="scientific">Ajellomyces capsulatus (strain H88)</name>
    <name type="common">Darling's disease fungus</name>
    <name type="synonym">Histoplasma capsulatum</name>
    <dbReference type="NCBI Taxonomy" id="544711"/>
    <lineage>
        <taxon>Eukaryota</taxon>
        <taxon>Fungi</taxon>
        <taxon>Dikarya</taxon>
        <taxon>Ascomycota</taxon>
        <taxon>Pezizomycotina</taxon>
        <taxon>Eurotiomycetes</taxon>
        <taxon>Eurotiomycetidae</taxon>
        <taxon>Onygenales</taxon>
        <taxon>Ajellomycetaceae</taxon>
        <taxon>Histoplasma</taxon>
    </lineage>
</organism>